<dbReference type="EMBL" id="JAJJMA010225339">
    <property type="protein sequence ID" value="MCL7041596.1"/>
    <property type="molecule type" value="Genomic_DNA"/>
</dbReference>
<dbReference type="FunFam" id="3.40.47.10:FF:000025">
    <property type="entry name" value="Chalcone synthase 2"/>
    <property type="match status" value="1"/>
</dbReference>
<feature type="region of interest" description="Disordered" evidence="4">
    <location>
        <begin position="1"/>
        <end position="28"/>
    </location>
</feature>
<keyword evidence="7" id="KW-1185">Reference proteome</keyword>
<sequence>MAPSDITSPTTPTVNQETRTATRRSSPSTQGFATVLAIGTATPANVVYQDDYPDFYFKLTNCDHKTDLKNKFKRILYTYVLQVLNPKIKKRHLHLTEEIMKEFPEIGNECMTGSSLDVRQEIMAVEVPKLAKEASVKAIEEWGQPMSKITHLVVTTLSKLLGLNPTVRRFGLYNHGCYAGGSALRLAKDIAENNAGARVLVVSSEMPSINTTIGPSKDYFEPLIYQILVADGASALIVGSDPDASSGENPLFEIVSAHQTLIPDSDYDISVIFRQVGPIARLSKRVPDLIAVRM</sequence>
<name>A0AA42AW78_PAPNU</name>
<dbReference type="SUPFAM" id="SSF53901">
    <property type="entry name" value="Thiolase-like"/>
    <property type="match status" value="1"/>
</dbReference>
<organism evidence="6 7">
    <name type="scientific">Papaver nudicaule</name>
    <name type="common">Iceland poppy</name>
    <dbReference type="NCBI Taxonomy" id="74823"/>
    <lineage>
        <taxon>Eukaryota</taxon>
        <taxon>Viridiplantae</taxon>
        <taxon>Streptophyta</taxon>
        <taxon>Embryophyta</taxon>
        <taxon>Tracheophyta</taxon>
        <taxon>Spermatophyta</taxon>
        <taxon>Magnoliopsida</taxon>
        <taxon>Ranunculales</taxon>
        <taxon>Papaveraceae</taxon>
        <taxon>Papaveroideae</taxon>
        <taxon>Papaver</taxon>
    </lineage>
</organism>
<evidence type="ECO:0000256" key="2">
    <source>
        <dbReference type="ARBA" id="ARBA00022679"/>
    </source>
</evidence>
<evidence type="ECO:0000256" key="4">
    <source>
        <dbReference type="SAM" id="MobiDB-lite"/>
    </source>
</evidence>
<accession>A0AA42AW78</accession>
<dbReference type="GO" id="GO:0030639">
    <property type="term" value="P:polyketide biosynthetic process"/>
    <property type="evidence" value="ECO:0007669"/>
    <property type="project" value="TreeGrafter"/>
</dbReference>
<evidence type="ECO:0000256" key="3">
    <source>
        <dbReference type="ARBA" id="ARBA00023315"/>
    </source>
</evidence>
<feature type="domain" description="Chalcone/stilbene synthase N-terminal" evidence="5">
    <location>
        <begin position="24"/>
        <end position="242"/>
    </location>
</feature>
<feature type="compositionally biased region" description="Polar residues" evidence="4">
    <location>
        <begin position="1"/>
        <end position="17"/>
    </location>
</feature>
<comment type="similarity">
    <text evidence="1">Belongs to the thiolase-like superfamily. Chalcone/stilbene synthases family.</text>
</comment>
<dbReference type="InterPro" id="IPR001099">
    <property type="entry name" value="Chalcone/stilbene_synt_N"/>
</dbReference>
<comment type="caution">
    <text evidence="6">The sequence shown here is derived from an EMBL/GenBank/DDBJ whole genome shotgun (WGS) entry which is preliminary data.</text>
</comment>
<keyword evidence="2" id="KW-0808">Transferase</keyword>
<keyword evidence="3" id="KW-0012">Acyltransferase</keyword>
<dbReference type="PANTHER" id="PTHR11877">
    <property type="entry name" value="HYDROXYMETHYLGLUTARYL-COA SYNTHASE"/>
    <property type="match status" value="1"/>
</dbReference>
<evidence type="ECO:0000256" key="1">
    <source>
        <dbReference type="ARBA" id="ARBA00005531"/>
    </source>
</evidence>
<dbReference type="AlphaFoldDB" id="A0AA42AW78"/>
<evidence type="ECO:0000313" key="7">
    <source>
        <dbReference type="Proteomes" id="UP001177140"/>
    </source>
</evidence>
<gene>
    <name evidence="6" type="ORF">MKW94_002454</name>
</gene>
<dbReference type="Proteomes" id="UP001177140">
    <property type="component" value="Unassembled WGS sequence"/>
</dbReference>
<dbReference type="InterPro" id="IPR016039">
    <property type="entry name" value="Thiolase-like"/>
</dbReference>
<evidence type="ECO:0000259" key="5">
    <source>
        <dbReference type="Pfam" id="PF00195"/>
    </source>
</evidence>
<dbReference type="GO" id="GO:0016747">
    <property type="term" value="F:acyltransferase activity, transferring groups other than amino-acyl groups"/>
    <property type="evidence" value="ECO:0007669"/>
    <property type="project" value="InterPro"/>
</dbReference>
<proteinExistence type="inferred from homology"/>
<dbReference type="Gene3D" id="3.40.47.10">
    <property type="match status" value="1"/>
</dbReference>
<protein>
    <recommendedName>
        <fullName evidence="5">Chalcone/stilbene synthase N-terminal domain-containing protein</fullName>
    </recommendedName>
</protein>
<dbReference type="InterPro" id="IPR011141">
    <property type="entry name" value="Polyketide_synthase_type-III"/>
</dbReference>
<dbReference type="PANTHER" id="PTHR11877:SF14">
    <property type="entry name" value="CHALCONE SYNTHASE"/>
    <property type="match status" value="1"/>
</dbReference>
<dbReference type="Pfam" id="PF00195">
    <property type="entry name" value="Chal_sti_synt_N"/>
    <property type="match status" value="1"/>
</dbReference>
<reference evidence="6" key="1">
    <citation type="submission" date="2022-03" db="EMBL/GenBank/DDBJ databases">
        <title>A functionally conserved STORR gene fusion in Papaver species that diverged 16.8 million years ago.</title>
        <authorList>
            <person name="Catania T."/>
        </authorList>
    </citation>
    <scope>NUCLEOTIDE SEQUENCE</scope>
    <source>
        <strain evidence="6">S-191538</strain>
    </source>
</reference>
<evidence type="ECO:0000313" key="6">
    <source>
        <dbReference type="EMBL" id="MCL7041596.1"/>
    </source>
</evidence>